<evidence type="ECO:0000313" key="3">
    <source>
        <dbReference type="Proteomes" id="UP001148313"/>
    </source>
</evidence>
<dbReference type="PANTHER" id="PTHR11365:SF23">
    <property type="entry name" value="HYPOTHETICAL 5-OXOPROLINASE (EUROFUNG)-RELATED"/>
    <property type="match status" value="1"/>
</dbReference>
<dbReference type="Proteomes" id="UP001148313">
    <property type="component" value="Unassembled WGS sequence"/>
</dbReference>
<accession>A0ABT4VUK5</accession>
<dbReference type="EMBL" id="JAPJZH010000022">
    <property type="protein sequence ID" value="MDA4848380.1"/>
    <property type="molecule type" value="Genomic_DNA"/>
</dbReference>
<gene>
    <name evidence="2" type="ORF">OOZ53_23685</name>
</gene>
<keyword evidence="3" id="KW-1185">Reference proteome</keyword>
<name>A0ABT4VUK5_9HYPH</name>
<sequence length="570" mass="61947">MSAKADPITTEVVRNFVISCAEDMNASLWRSAFSAIIYEGRDSAVALLDVDGNMLGQSTGVPLFIGAIDACVHLVKERYGDDMAQGDIFLINDSYLQGTHLHDITAVGPIFHEGTLVGFGAARAHWNDIGAIDPGSTMGSTSIYHEGIRLGPTRIMRKFEPIEEWYDLLRRNTRMPDMSIGDLNAQIASIRTGERRLGQLLDRIGIETYKSACENIFEQARRLDREAIAALKDGTYAREGYLDDDGVGDEPVKIAMSMTIDGERMIIDLEGTSGPVLGSINCGAVQTKSLLRLAYKTMINPDRAITGGSFETMTVKIPDDCLFNAREPAACEWYFTGLGLLADLMISCMSEAMPDKAKAAHYGDSMVAAFFSMDEKRGQWISVEPTAGGWGGGVGSDGQSALVNLVNGGFRNIPAEVYETKFPVRIEEFSIRRDSGGPGRWRGGCGVVRTYKLLEDCFSALWFERSRTPAWGLEGGADGSGPENTITHPDGTSEKLLKMRAREFPAGTVVETRTGGGGGYGNPKARPFDEVLADVRQGYVSVQAAWNDYGVRIAGDMSVDETASQPRQSD</sequence>
<feature type="domain" description="Hydantoinase B/oxoprolinase" evidence="1">
    <location>
        <begin position="6"/>
        <end position="523"/>
    </location>
</feature>
<dbReference type="Pfam" id="PF02538">
    <property type="entry name" value="Hydantoinase_B"/>
    <property type="match status" value="1"/>
</dbReference>
<dbReference type="RefSeq" id="WP_271092241.1">
    <property type="nucleotide sequence ID" value="NZ_JAPJZH010000022.1"/>
</dbReference>
<protein>
    <submittedName>
        <fullName evidence="2">Hydantoinase B/oxoprolinase family protein</fullName>
    </submittedName>
</protein>
<dbReference type="InterPro" id="IPR045079">
    <property type="entry name" value="Oxoprolinase-like"/>
</dbReference>
<comment type="caution">
    <text evidence="2">The sequence shown here is derived from an EMBL/GenBank/DDBJ whole genome shotgun (WGS) entry which is preliminary data.</text>
</comment>
<dbReference type="PANTHER" id="PTHR11365">
    <property type="entry name" value="5-OXOPROLINASE RELATED"/>
    <property type="match status" value="1"/>
</dbReference>
<proteinExistence type="predicted"/>
<reference evidence="2" key="1">
    <citation type="submission" date="2022-11" db="EMBL/GenBank/DDBJ databases">
        <title>Hoeflea poritis sp. nov., isolated from scleractinian coral Porites lutea.</title>
        <authorList>
            <person name="Zhang G."/>
            <person name="Wei Q."/>
            <person name="Cai L."/>
        </authorList>
    </citation>
    <scope>NUCLEOTIDE SEQUENCE</scope>
    <source>
        <strain evidence="2">E7-10</strain>
    </source>
</reference>
<evidence type="ECO:0000259" key="1">
    <source>
        <dbReference type="Pfam" id="PF02538"/>
    </source>
</evidence>
<evidence type="ECO:0000313" key="2">
    <source>
        <dbReference type="EMBL" id="MDA4848380.1"/>
    </source>
</evidence>
<organism evidence="2 3">
    <name type="scientific">Hoeflea poritis</name>
    <dbReference type="NCBI Taxonomy" id="2993659"/>
    <lineage>
        <taxon>Bacteria</taxon>
        <taxon>Pseudomonadati</taxon>
        <taxon>Pseudomonadota</taxon>
        <taxon>Alphaproteobacteria</taxon>
        <taxon>Hyphomicrobiales</taxon>
        <taxon>Rhizobiaceae</taxon>
        <taxon>Hoeflea</taxon>
    </lineage>
</organism>
<dbReference type="InterPro" id="IPR003692">
    <property type="entry name" value="Hydantoinase_B"/>
</dbReference>